<evidence type="ECO:0000313" key="2">
    <source>
        <dbReference type="EMBL" id="AGS52554.1"/>
    </source>
</evidence>
<proteinExistence type="predicted"/>
<keyword evidence="1" id="KW-0732">Signal</keyword>
<dbReference type="AlphaFoldDB" id="A0A806KHS3"/>
<accession>A0A806KHS3</accession>
<dbReference type="EMBL" id="JQ844201">
    <property type="protein sequence ID" value="AGS52554.1"/>
    <property type="molecule type" value="Genomic_DNA"/>
</dbReference>
<sequence length="224" mass="24978">MKKYFILTAFCIFTLPLFAEADIFKVAPGAEEQLSQLLNKPAMVTPAVVTPLGRNWFKMETDAHVFTDQVSVKQVTAALLDIENYNKIFDGKRTKITTSVVQRAPEETIVDFVTIAIVPVVNIRLNTPYRASVKTLTQTDTVYSTDIRQLPKDSETNGKIKQMYAPRYVEEVTINGKKYTYIRMYSIMDTDASILPGAKGTLEKNAGPTSEEAIELLIAGAKTK</sequence>
<protein>
    <submittedName>
        <fullName evidence="2">Uncharacterized protein</fullName>
    </submittedName>
</protein>
<name>A0A806KHS3_9BACT</name>
<feature type="chain" id="PRO_5032476598" evidence="1">
    <location>
        <begin position="22"/>
        <end position="224"/>
    </location>
</feature>
<evidence type="ECO:0000256" key="1">
    <source>
        <dbReference type="SAM" id="SignalP"/>
    </source>
</evidence>
<feature type="signal peptide" evidence="1">
    <location>
        <begin position="1"/>
        <end position="21"/>
    </location>
</feature>
<organism evidence="2">
    <name type="scientific">uncultured bacterium contig00023</name>
    <dbReference type="NCBI Taxonomy" id="1181512"/>
    <lineage>
        <taxon>Bacteria</taxon>
        <taxon>environmental samples</taxon>
    </lineage>
</organism>
<reference evidence="2" key="1">
    <citation type="submission" date="2012-03" db="EMBL/GenBank/DDBJ databases">
        <title>Functional metagenomics reveals considerable lignocellulase gene clusters in the gut microbiome of a wood-feeding higher termite.</title>
        <authorList>
            <person name="Liu N."/>
        </authorList>
    </citation>
    <scope>NUCLEOTIDE SEQUENCE</scope>
</reference>